<dbReference type="PROSITE" id="PS51123">
    <property type="entry name" value="OMPA_2"/>
    <property type="match status" value="1"/>
</dbReference>
<dbReference type="Gene3D" id="1.25.40.10">
    <property type="entry name" value="Tetratricopeptide repeat domain"/>
    <property type="match status" value="1"/>
</dbReference>
<dbReference type="InterPro" id="IPR011659">
    <property type="entry name" value="WD40"/>
</dbReference>
<keyword evidence="2 4" id="KW-0472">Membrane</keyword>
<dbReference type="Pfam" id="PF07676">
    <property type="entry name" value="PD40"/>
    <property type="match status" value="2"/>
</dbReference>
<accession>A0A401UAQ5</accession>
<organism evidence="6 7">
    <name type="scientific">Chryseotalea sanaruensis</name>
    <dbReference type="NCBI Taxonomy" id="2482724"/>
    <lineage>
        <taxon>Bacteria</taxon>
        <taxon>Pseudomonadati</taxon>
        <taxon>Bacteroidota</taxon>
        <taxon>Cytophagia</taxon>
        <taxon>Cytophagales</taxon>
        <taxon>Chryseotaleaceae</taxon>
        <taxon>Chryseotalea</taxon>
    </lineage>
</organism>
<keyword evidence="7" id="KW-1185">Reference proteome</keyword>
<evidence type="ECO:0000256" key="3">
    <source>
        <dbReference type="ARBA" id="ARBA00023237"/>
    </source>
</evidence>
<dbReference type="Gene3D" id="2.120.10.30">
    <property type="entry name" value="TolB, C-terminal domain"/>
    <property type="match status" value="1"/>
</dbReference>
<dbReference type="PANTHER" id="PTHR30329:SF21">
    <property type="entry name" value="LIPOPROTEIN YIAD-RELATED"/>
    <property type="match status" value="1"/>
</dbReference>
<keyword evidence="3" id="KW-0998">Cell outer membrane</keyword>
<dbReference type="Gene3D" id="3.30.1330.60">
    <property type="entry name" value="OmpA-like domain"/>
    <property type="match status" value="1"/>
</dbReference>
<sequence length="637" mass="71353">MVDQGDKLYSRQEFVKARAAFEAAEKIDPNDAKIQLKIGLTFLSSSPKFQSLQHLERAYKLDQQVDPDIHYYLGMSNQLNFHFKKAQKHFELYKERNKRMGPICDHKIEECKRADSLMNTAVSAIVKVMDWPVNSPYDDYGPLLNASEDKLIFTSARDSSFFDRRTKTLFEEIFISELKDGVWTVPQKISSNINNQFHDAAASLTRDGKTLIVYYGEGNGDLYRSDYDGVNWSKPVSMGNIINGPMSNETSGCFTPDGNKFYFASDRPDGYGGLDIYMVEKDKHGEWTNAINLGPEINTPGNEDAPFLHNDSTIYFGSDTHPGLGSYDIFKSSSINGKWQKPENLGYPVNTAEYENFFHLTEDKKRGYYASVRQEGSGRTDLCMVTFLEPEPVVQVETEPEPEEVETTQQPASDEFVDPLISLQKDLGIATALKGTVIDAQSSIPLKAQVVLIDNATNTIISRVYSNPATGQFSIDIPHGGNYGINTSVDGYLFNSMNFEVPTFSEYQEIDTHILMAKAETGSKVVLKNVFFDSGKADLKKESIGEMERILTLLTKNPNLRLQVNGHTDSAGDDALNKQLSLKRAQAVVTYLVSNGIDQERLTAVGFGEERPLVSNDDEMEGREINRRTEIEVIQGS</sequence>
<evidence type="ECO:0000256" key="4">
    <source>
        <dbReference type="PROSITE-ProRule" id="PRU00473"/>
    </source>
</evidence>
<dbReference type="Pfam" id="PF00691">
    <property type="entry name" value="OmpA"/>
    <property type="match status" value="1"/>
</dbReference>
<dbReference type="EMBL" id="BHXQ01000004">
    <property type="protein sequence ID" value="GCC51967.1"/>
    <property type="molecule type" value="Genomic_DNA"/>
</dbReference>
<dbReference type="PANTHER" id="PTHR30329">
    <property type="entry name" value="STATOR ELEMENT OF FLAGELLAR MOTOR COMPLEX"/>
    <property type="match status" value="1"/>
</dbReference>
<evidence type="ECO:0000313" key="6">
    <source>
        <dbReference type="EMBL" id="GCC51967.1"/>
    </source>
</evidence>
<dbReference type="AlphaFoldDB" id="A0A401UAQ5"/>
<dbReference type="SUPFAM" id="SSF103088">
    <property type="entry name" value="OmpA-like"/>
    <property type="match status" value="1"/>
</dbReference>
<evidence type="ECO:0000256" key="2">
    <source>
        <dbReference type="ARBA" id="ARBA00023136"/>
    </source>
</evidence>
<dbReference type="CDD" id="cd07185">
    <property type="entry name" value="OmpA_C-like"/>
    <property type="match status" value="1"/>
</dbReference>
<evidence type="ECO:0000256" key="1">
    <source>
        <dbReference type="ARBA" id="ARBA00004442"/>
    </source>
</evidence>
<gene>
    <name evidence="6" type="ORF">SanaruYs_21980</name>
</gene>
<dbReference type="InterPro" id="IPR011990">
    <property type="entry name" value="TPR-like_helical_dom_sf"/>
</dbReference>
<dbReference type="SUPFAM" id="SSF82171">
    <property type="entry name" value="DPP6 N-terminal domain-like"/>
    <property type="match status" value="1"/>
</dbReference>
<comment type="caution">
    <text evidence="6">The sequence shown here is derived from an EMBL/GenBank/DDBJ whole genome shotgun (WGS) entry which is preliminary data.</text>
</comment>
<name>A0A401UAQ5_9BACT</name>
<dbReference type="CDD" id="cd15482">
    <property type="entry name" value="Sialidase_non-viral"/>
    <property type="match status" value="1"/>
</dbReference>
<dbReference type="Proteomes" id="UP000288227">
    <property type="component" value="Unassembled WGS sequence"/>
</dbReference>
<dbReference type="InterPro" id="IPR050330">
    <property type="entry name" value="Bact_OuterMem_StrucFunc"/>
</dbReference>
<protein>
    <submittedName>
        <fullName evidence="6">Tetratricopeptide repeat protein</fullName>
    </submittedName>
</protein>
<proteinExistence type="predicted"/>
<dbReference type="PRINTS" id="PR01021">
    <property type="entry name" value="OMPADOMAIN"/>
</dbReference>
<dbReference type="InterPro" id="IPR006664">
    <property type="entry name" value="OMP_bac"/>
</dbReference>
<feature type="domain" description="OmpA-like" evidence="5">
    <location>
        <begin position="519"/>
        <end position="637"/>
    </location>
</feature>
<dbReference type="InterPro" id="IPR006665">
    <property type="entry name" value="OmpA-like"/>
</dbReference>
<reference evidence="6 7" key="1">
    <citation type="submission" date="2018-11" db="EMBL/GenBank/DDBJ databases">
        <title>Chryseotalea sanarue gen. nov., sp., nov., a member of the family Cytophagaceae, isolated from a brackish lake in Hamamatsu Japan.</title>
        <authorList>
            <person name="Maejima Y."/>
            <person name="Iino T."/>
            <person name="Muraguchi Y."/>
            <person name="Fukuda K."/>
            <person name="Ohkuma M."/>
            <person name="Moriuchi R."/>
            <person name="Dohra H."/>
            <person name="Kimbara K."/>
            <person name="Shintani M."/>
        </authorList>
    </citation>
    <scope>NUCLEOTIDE SEQUENCE [LARGE SCALE GENOMIC DNA]</scope>
    <source>
        <strain evidence="6 7">Ys</strain>
    </source>
</reference>
<dbReference type="InterPro" id="IPR011042">
    <property type="entry name" value="6-blade_b-propeller_TolB-like"/>
</dbReference>
<evidence type="ECO:0000259" key="5">
    <source>
        <dbReference type="PROSITE" id="PS51123"/>
    </source>
</evidence>
<evidence type="ECO:0000313" key="7">
    <source>
        <dbReference type="Proteomes" id="UP000288227"/>
    </source>
</evidence>
<comment type="subcellular location">
    <subcellularLocation>
        <location evidence="1">Cell outer membrane</location>
    </subcellularLocation>
</comment>
<dbReference type="GO" id="GO:0009279">
    <property type="term" value="C:cell outer membrane"/>
    <property type="evidence" value="ECO:0007669"/>
    <property type="project" value="UniProtKB-SubCell"/>
</dbReference>
<dbReference type="SUPFAM" id="SSF48452">
    <property type="entry name" value="TPR-like"/>
    <property type="match status" value="1"/>
</dbReference>
<dbReference type="InterPro" id="IPR036737">
    <property type="entry name" value="OmpA-like_sf"/>
</dbReference>